<feature type="domain" description="YaiO beta-barrel" evidence="1">
    <location>
        <begin position="182"/>
        <end position="352"/>
    </location>
</feature>
<dbReference type="EMBL" id="AP028055">
    <property type="protein sequence ID" value="BEG97899.1"/>
    <property type="molecule type" value="Genomic_DNA"/>
</dbReference>
<evidence type="ECO:0000313" key="2">
    <source>
        <dbReference type="EMBL" id="BEG97899.1"/>
    </source>
</evidence>
<dbReference type="InterPro" id="IPR030887">
    <property type="entry name" value="Beta-barrel_YaiO"/>
</dbReference>
<protein>
    <recommendedName>
        <fullName evidence="1">YaiO beta-barrel domain-containing protein</fullName>
    </recommendedName>
</protein>
<accession>A0ABM8I8T5</accession>
<dbReference type="SUPFAM" id="SSF48452">
    <property type="entry name" value="TPR-like"/>
    <property type="match status" value="1"/>
</dbReference>
<name>A0ABM8I8T5_9BACE</name>
<dbReference type="Pfam" id="PF19413">
    <property type="entry name" value="YaiO"/>
    <property type="match status" value="1"/>
</dbReference>
<dbReference type="Gene3D" id="1.25.40.10">
    <property type="entry name" value="Tetratricopeptide repeat domain"/>
    <property type="match status" value="1"/>
</dbReference>
<evidence type="ECO:0000313" key="3">
    <source>
        <dbReference type="Proteomes" id="UP001496674"/>
    </source>
</evidence>
<reference evidence="2 3" key="1">
    <citation type="submission" date="2023-04" db="EMBL/GenBank/DDBJ databases">
        <title>Draft genome sequence of acteroides sedimenti strain YN3PY1.</title>
        <authorList>
            <person name="Yoshida N."/>
        </authorList>
    </citation>
    <scope>NUCLEOTIDE SEQUENCE [LARGE SCALE GENOMIC DNA]</scope>
    <source>
        <strain evidence="2 3">YN3PY1</strain>
    </source>
</reference>
<proteinExistence type="predicted"/>
<evidence type="ECO:0000259" key="1">
    <source>
        <dbReference type="Pfam" id="PF19413"/>
    </source>
</evidence>
<organism evidence="2 3">
    <name type="scientific">Bacteroides sedimenti</name>
    <dbReference type="NCBI Taxonomy" id="2136147"/>
    <lineage>
        <taxon>Bacteria</taxon>
        <taxon>Pseudomonadati</taxon>
        <taxon>Bacteroidota</taxon>
        <taxon>Bacteroidia</taxon>
        <taxon>Bacteroidales</taxon>
        <taxon>Bacteroidaceae</taxon>
        <taxon>Bacteroides</taxon>
    </lineage>
</organism>
<dbReference type="InterPro" id="IPR011990">
    <property type="entry name" value="TPR-like_helical_dom_sf"/>
</dbReference>
<keyword evidence="3" id="KW-1185">Reference proteome</keyword>
<gene>
    <name evidence="2" type="ORF">BSYN_01640</name>
</gene>
<sequence length="415" mass="49106">MTMRKILIPLLYMFIPICLCDVHSQTNRPATEKNVERSERYKQYQQTIEEAKKKLSSDPENGDLMILIANNYAWQEKNDSALIYIDKAQQIKYYNNDLFDSWLNVLLWSHQYEKLIETIKIARQYNYTNNENILRKQLIAYTELKEYNEGVKLAESPENKELINIEDISYLYNNLLLKRNTNAITALYSLDFFDSYAPQHLASIGYSLPVSKHTLAVRLNYAKRFGNDDVQIESDFYYQLKNKSYMYFNYGYAFNASLFPEHRLGYEYYLPLKHKMETSLGARYLSYTNSKVFILTGHIEKYMGRSWLALRPFYAIQKNFTALTLIGNYRLYGKNPFNYWGIELGYGNSPDDSYANILNATYNDLKAYRVKLEKNIAINRISDLRIGIGYSREEFKSGDYRNRYLIELGYKFRFK</sequence>
<dbReference type="Proteomes" id="UP001496674">
    <property type="component" value="Chromosome"/>
</dbReference>
<dbReference type="NCBIfam" id="TIGR04390">
    <property type="entry name" value="OMP_YaiO_dom"/>
    <property type="match status" value="1"/>
</dbReference>